<name>A0ABR7EGE0_9FIRM</name>
<reference evidence="3 4" key="1">
    <citation type="submission" date="2020-08" db="EMBL/GenBank/DDBJ databases">
        <title>Genome public.</title>
        <authorList>
            <person name="Liu C."/>
            <person name="Sun Q."/>
        </authorList>
    </citation>
    <scope>NUCLEOTIDE SEQUENCE [LARGE SCALE GENOMIC DNA]</scope>
    <source>
        <strain evidence="3 4">NSJ-35</strain>
    </source>
</reference>
<evidence type="ECO:0000313" key="4">
    <source>
        <dbReference type="Proteomes" id="UP000606889"/>
    </source>
</evidence>
<comment type="caution">
    <text evidence="3">The sequence shown here is derived from an EMBL/GenBank/DDBJ whole genome shotgun (WGS) entry which is preliminary data.</text>
</comment>
<dbReference type="SUPFAM" id="SSF51735">
    <property type="entry name" value="NAD(P)-binding Rossmann-fold domains"/>
    <property type="match status" value="1"/>
</dbReference>
<dbReference type="InterPro" id="IPR020904">
    <property type="entry name" value="Sc_DH/Rdtase_CS"/>
</dbReference>
<evidence type="ECO:0000256" key="1">
    <source>
        <dbReference type="ARBA" id="ARBA00006484"/>
    </source>
</evidence>
<proteinExistence type="inferred from homology"/>
<dbReference type="PANTHER" id="PTHR43639:SF1">
    <property type="entry name" value="SHORT-CHAIN DEHYDROGENASE_REDUCTASE FAMILY PROTEIN"/>
    <property type="match status" value="1"/>
</dbReference>
<keyword evidence="2" id="KW-0560">Oxidoreductase</keyword>
<accession>A0ABR7EGE0</accession>
<dbReference type="Proteomes" id="UP000606889">
    <property type="component" value="Unassembled WGS sequence"/>
</dbReference>
<protein>
    <submittedName>
        <fullName evidence="3">SDR family oxidoreductase</fullName>
    </submittedName>
</protein>
<dbReference type="Pfam" id="PF13561">
    <property type="entry name" value="adh_short_C2"/>
    <property type="match status" value="1"/>
</dbReference>
<gene>
    <name evidence="3" type="ORF">H8S18_10705</name>
</gene>
<organism evidence="3 4">
    <name type="scientific">Christensenella tenuis</name>
    <dbReference type="NCBI Taxonomy" id="2763033"/>
    <lineage>
        <taxon>Bacteria</taxon>
        <taxon>Bacillati</taxon>
        <taxon>Bacillota</taxon>
        <taxon>Clostridia</taxon>
        <taxon>Christensenellales</taxon>
        <taxon>Christensenellaceae</taxon>
        <taxon>Christensenella</taxon>
    </lineage>
</organism>
<sequence length="249" mass="26526">MKLKYALVTGGSGSLGAAIARRLARDGLHVLITYTGNREGAQRVREEIQVAGGIAWIERADLADMNGVKKLVSAAYRIMGQVDVLVNNAGVFCDESFFEITEEGFDRTIAINLKAPFFLSQMIARKMKDMGVPGRIIHISSGGTKHVEGLNVSYAAAKGGLNVMTKAMAAHLGTFGITVNAILPGPVETKLNAHQFRDPTMRETLLSATRLRKFGSADDIAAAAAYFASEDAGWTTGTLLGVDGGFTCN</sequence>
<comment type="similarity">
    <text evidence="1">Belongs to the short-chain dehydrogenases/reductases (SDR) family.</text>
</comment>
<dbReference type="EMBL" id="JACOON010000005">
    <property type="protein sequence ID" value="MBC5648806.1"/>
    <property type="molecule type" value="Genomic_DNA"/>
</dbReference>
<dbReference type="PROSITE" id="PS00061">
    <property type="entry name" value="ADH_SHORT"/>
    <property type="match status" value="1"/>
</dbReference>
<evidence type="ECO:0000256" key="2">
    <source>
        <dbReference type="ARBA" id="ARBA00023002"/>
    </source>
</evidence>
<evidence type="ECO:0000313" key="3">
    <source>
        <dbReference type="EMBL" id="MBC5648806.1"/>
    </source>
</evidence>
<dbReference type="InterPro" id="IPR036291">
    <property type="entry name" value="NAD(P)-bd_dom_sf"/>
</dbReference>
<dbReference type="RefSeq" id="WP_186858257.1">
    <property type="nucleotide sequence ID" value="NZ_JACOON010000005.1"/>
</dbReference>
<dbReference type="PRINTS" id="PR00081">
    <property type="entry name" value="GDHRDH"/>
</dbReference>
<dbReference type="Gene3D" id="3.40.50.720">
    <property type="entry name" value="NAD(P)-binding Rossmann-like Domain"/>
    <property type="match status" value="1"/>
</dbReference>
<dbReference type="PANTHER" id="PTHR43639">
    <property type="entry name" value="OXIDOREDUCTASE, SHORT-CHAIN DEHYDROGENASE/REDUCTASE FAMILY (AFU_ORTHOLOGUE AFUA_5G02870)"/>
    <property type="match status" value="1"/>
</dbReference>
<keyword evidence="4" id="KW-1185">Reference proteome</keyword>
<dbReference type="InterPro" id="IPR002347">
    <property type="entry name" value="SDR_fam"/>
</dbReference>
<dbReference type="PRINTS" id="PR00080">
    <property type="entry name" value="SDRFAMILY"/>
</dbReference>